<dbReference type="Pfam" id="PF08332">
    <property type="entry name" value="CaMKII_AD"/>
    <property type="match status" value="1"/>
</dbReference>
<organism evidence="2 3">
    <name type="scientific">Aureococcus anophagefferens</name>
    <name type="common">Harmful bloom alga</name>
    <dbReference type="NCBI Taxonomy" id="44056"/>
    <lineage>
        <taxon>Eukaryota</taxon>
        <taxon>Sar</taxon>
        <taxon>Stramenopiles</taxon>
        <taxon>Ochrophyta</taxon>
        <taxon>Pelagophyceae</taxon>
        <taxon>Pelagomonadales</taxon>
        <taxon>Pelagomonadaceae</taxon>
        <taxon>Aureococcus</taxon>
    </lineage>
</organism>
<dbReference type="Gene3D" id="3.10.450.50">
    <property type="match status" value="1"/>
</dbReference>
<dbReference type="EMBL" id="JBBJCI010000230">
    <property type="protein sequence ID" value="KAK7238412.1"/>
    <property type="molecule type" value="Genomic_DNA"/>
</dbReference>
<protein>
    <submittedName>
        <fullName evidence="2">Calmodulin-dependent protein kinase</fullName>
    </submittedName>
</protein>
<proteinExistence type="predicted"/>
<dbReference type="GO" id="GO:0016301">
    <property type="term" value="F:kinase activity"/>
    <property type="evidence" value="ECO:0007669"/>
    <property type="project" value="UniProtKB-KW"/>
</dbReference>
<evidence type="ECO:0000259" key="1">
    <source>
        <dbReference type="Pfam" id="PF08332"/>
    </source>
</evidence>
<dbReference type="InterPro" id="IPR013543">
    <property type="entry name" value="Ca/CaM-dep_prot_kinase-assoc"/>
</dbReference>
<dbReference type="SUPFAM" id="SSF54427">
    <property type="entry name" value="NTF2-like"/>
    <property type="match status" value="1"/>
</dbReference>
<name>A0ABR1FTP5_AURAN</name>
<reference evidence="2 3" key="1">
    <citation type="submission" date="2024-03" db="EMBL/GenBank/DDBJ databases">
        <title>Aureococcus anophagefferens CCMP1851 and Kratosvirus quantuckense: Draft genome of a second virus-susceptible host strain in the model system.</title>
        <authorList>
            <person name="Chase E."/>
            <person name="Truchon A.R."/>
            <person name="Schepens W."/>
            <person name="Wilhelm S.W."/>
        </authorList>
    </citation>
    <scope>NUCLEOTIDE SEQUENCE [LARGE SCALE GENOMIC DNA]</scope>
    <source>
        <strain evidence="2 3">CCMP1851</strain>
    </source>
</reference>
<keyword evidence="2" id="KW-0418">Kinase</keyword>
<keyword evidence="3" id="KW-1185">Reference proteome</keyword>
<evidence type="ECO:0000313" key="2">
    <source>
        <dbReference type="EMBL" id="KAK7238412.1"/>
    </source>
</evidence>
<evidence type="ECO:0000313" key="3">
    <source>
        <dbReference type="Proteomes" id="UP001363151"/>
    </source>
</evidence>
<dbReference type="Proteomes" id="UP001363151">
    <property type="component" value="Unassembled WGS sequence"/>
</dbReference>
<feature type="domain" description="Calcium/calmodulin-dependent protein kinase II association-domain" evidence="1">
    <location>
        <begin position="38"/>
        <end position="157"/>
    </location>
</feature>
<comment type="caution">
    <text evidence="2">The sequence shown here is derived from an EMBL/GenBank/DDBJ whole genome shotgun (WGS) entry which is preliminary data.</text>
</comment>
<keyword evidence="2" id="KW-0808">Transferase</keyword>
<gene>
    <name evidence="2" type="primary">CAMK2G</name>
    <name evidence="2" type="ORF">SO694_00023431</name>
</gene>
<accession>A0ABR1FTP5</accession>
<dbReference type="InterPro" id="IPR032710">
    <property type="entry name" value="NTF2-like_dom_sf"/>
</dbReference>
<sequence length="163" mass="18028">MSFVSFPAAGAAQQQQASAQAQKELAKDADVRDIEIANARLLDAIASGDYLTYSCLVSDDLTCFEPEGCGHLVQGIDFHKYYFDLARADDAAPRKKNTTMVDPHTRVVGDVAVVAYVRLVQDGFRTTRCEETRVWRRMPAGDSALSKWQLVHFHRSAPANGHN</sequence>